<keyword evidence="4 9" id="KW-0479">Metal-binding</keyword>
<dbReference type="PANTHER" id="PTHR30538">
    <property type="entry name" value="LYSINE 2,3-AMINOMUTASE-RELATED"/>
    <property type="match status" value="1"/>
</dbReference>
<keyword evidence="2 9" id="KW-0004">4Fe-4S</keyword>
<dbReference type="InterPro" id="IPR013785">
    <property type="entry name" value="Aldolase_TIM"/>
</dbReference>
<dbReference type="eggNOG" id="COG1509">
    <property type="taxonomic scope" value="Bacteria"/>
</dbReference>
<dbReference type="HOGENOM" id="CLU_032161_0_0_0"/>
<dbReference type="PIRSF" id="PIRSF004911">
    <property type="entry name" value="DUF160"/>
    <property type="match status" value="1"/>
</dbReference>
<keyword evidence="8" id="KW-0413">Isomerase</keyword>
<dbReference type="Gene3D" id="6.10.140.1170">
    <property type="match status" value="1"/>
</dbReference>
<dbReference type="NCBIfam" id="TIGR00238">
    <property type="entry name" value="KamA family radical SAM protein"/>
    <property type="match status" value="1"/>
</dbReference>
<sequence>MTTTEKNENKQSDDPLGSGAVETCGKVDDEPPSRLNQTKKFRLKYFPKVSDQDWNDWHWQFKNRVTSVAEIARFFHLSAEEYRDMDSVSAVFPLSATPYYLSLIDFDNVNDPVKLQLMPDTAELCFDAYCCSDPLGEEHSSVVPGLVHRYPDRVVMVLTDICPVLCRHCTRKREWKNGGWVHTQAEIDAMLAYIRQNPVIRDVIISGGDPLTLSTSRLESVLSALRSIPHVEIIRIGTRYPVVLPQRIDDELCNMLSKYGTIWLNTHYNHPNEITEESRRACDRLVRAGVPVNNQSVLLKGINDSVAIQKSLCHKLLMSKVRPYYLFQCDNVQGTEHFHTTIETGVGIIEGLRGYTSGLAVPNYVIDLPGGGGKITVQPDYVLDKQADEYIIRNYKGDIIRFKNPVGHKVLGNNVNTVNVKTAAKINGEANANRAVIRS</sequence>
<dbReference type="Pfam" id="PF12544">
    <property type="entry name" value="LAM_C"/>
    <property type="match status" value="1"/>
</dbReference>
<dbReference type="PROSITE" id="PS51918">
    <property type="entry name" value="RADICAL_SAM"/>
    <property type="match status" value="1"/>
</dbReference>
<feature type="binding site" evidence="9">
    <location>
        <position position="169"/>
    </location>
    <ligand>
        <name>[4Fe-4S] cluster</name>
        <dbReference type="ChEBI" id="CHEBI:49883"/>
        <note>4Fe-4S-S-AdoMet</note>
    </ligand>
</feature>
<accession>D2BHB8</accession>
<evidence type="ECO:0000256" key="11">
    <source>
        <dbReference type="SAM" id="MobiDB-lite"/>
    </source>
</evidence>
<dbReference type="OrthoDB" id="9768064at2"/>
<gene>
    <name evidence="13" type="ordered locus">DhcVS_569</name>
</gene>
<dbReference type="EMBL" id="CP001827">
    <property type="protein sequence ID" value="ACZ61718.1"/>
    <property type="molecule type" value="Genomic_DNA"/>
</dbReference>
<evidence type="ECO:0000256" key="6">
    <source>
        <dbReference type="ARBA" id="ARBA00023004"/>
    </source>
</evidence>
<feature type="region of interest" description="Disordered" evidence="11">
    <location>
        <begin position="1"/>
        <end position="32"/>
    </location>
</feature>
<feature type="modified residue" description="N6-(pyridoxal phosphate)lysine" evidence="10">
    <location>
        <position position="374"/>
    </location>
</feature>
<evidence type="ECO:0000256" key="1">
    <source>
        <dbReference type="ARBA" id="ARBA00001933"/>
    </source>
</evidence>
<feature type="domain" description="Radical SAM core" evidence="12">
    <location>
        <begin position="148"/>
        <end position="359"/>
    </location>
</feature>
<evidence type="ECO:0000313" key="13">
    <source>
        <dbReference type="EMBL" id="ACZ61718.1"/>
    </source>
</evidence>
<dbReference type="Gene3D" id="3.20.20.70">
    <property type="entry name" value="Aldolase class I"/>
    <property type="match status" value="1"/>
</dbReference>
<dbReference type="InterPro" id="IPR003739">
    <property type="entry name" value="Lys_aminomutase/Glu_NH3_mut"/>
</dbReference>
<feature type="compositionally biased region" description="Basic and acidic residues" evidence="11">
    <location>
        <begin position="1"/>
        <end position="13"/>
    </location>
</feature>
<dbReference type="KEGG" id="dev:DhcVS_569"/>
<dbReference type="InterPro" id="IPR058240">
    <property type="entry name" value="rSAM_sf"/>
</dbReference>
<evidence type="ECO:0000256" key="2">
    <source>
        <dbReference type="ARBA" id="ARBA00022485"/>
    </source>
</evidence>
<dbReference type="PANTHER" id="PTHR30538:SF1">
    <property type="entry name" value="L-LYSINE 2,3-AMINOMUTASE"/>
    <property type="match status" value="1"/>
</dbReference>
<dbReference type="SUPFAM" id="SSF102114">
    <property type="entry name" value="Radical SAM enzymes"/>
    <property type="match status" value="1"/>
</dbReference>
<dbReference type="SFLD" id="SFLDG01070">
    <property type="entry name" value="PLP-dependent"/>
    <property type="match status" value="1"/>
</dbReference>
<evidence type="ECO:0000256" key="7">
    <source>
        <dbReference type="ARBA" id="ARBA00023014"/>
    </source>
</evidence>
<evidence type="ECO:0000256" key="5">
    <source>
        <dbReference type="ARBA" id="ARBA00022898"/>
    </source>
</evidence>
<dbReference type="CDD" id="cd01335">
    <property type="entry name" value="Radical_SAM"/>
    <property type="match status" value="1"/>
</dbReference>
<evidence type="ECO:0000313" key="14">
    <source>
        <dbReference type="Proteomes" id="UP000002506"/>
    </source>
</evidence>
<evidence type="ECO:0000259" key="12">
    <source>
        <dbReference type="PROSITE" id="PS51918"/>
    </source>
</evidence>
<keyword evidence="3" id="KW-0949">S-adenosyl-L-methionine</keyword>
<evidence type="ECO:0000256" key="9">
    <source>
        <dbReference type="PIRSR" id="PIRSR004911-1"/>
    </source>
</evidence>
<protein>
    <submittedName>
        <fullName evidence="13">Lysine 2,3-aminomutase</fullName>
    </submittedName>
</protein>
<organism evidence="13 14">
    <name type="scientific">Dehalococcoides mccartyi (strain VS)</name>
    <dbReference type="NCBI Taxonomy" id="311424"/>
    <lineage>
        <taxon>Bacteria</taxon>
        <taxon>Bacillati</taxon>
        <taxon>Chloroflexota</taxon>
        <taxon>Dehalococcoidia</taxon>
        <taxon>Dehalococcoidales</taxon>
        <taxon>Dehalococcoidaceae</taxon>
        <taxon>Dehalococcoides</taxon>
    </lineage>
</organism>
<evidence type="ECO:0000256" key="4">
    <source>
        <dbReference type="ARBA" id="ARBA00022723"/>
    </source>
</evidence>
<dbReference type="InterPro" id="IPR025895">
    <property type="entry name" value="LAM_C_dom"/>
</dbReference>
<keyword evidence="5 10" id="KW-0663">Pyridoxal phosphate</keyword>
<dbReference type="SFLD" id="SFLDS00029">
    <property type="entry name" value="Radical_SAM"/>
    <property type="match status" value="1"/>
</dbReference>
<evidence type="ECO:0000256" key="8">
    <source>
        <dbReference type="ARBA" id="ARBA00023235"/>
    </source>
</evidence>
<evidence type="ECO:0000256" key="3">
    <source>
        <dbReference type="ARBA" id="ARBA00022691"/>
    </source>
</evidence>
<dbReference type="GO" id="GO:0046872">
    <property type="term" value="F:metal ion binding"/>
    <property type="evidence" value="ECO:0007669"/>
    <property type="project" value="UniProtKB-KW"/>
</dbReference>
<feature type="binding site" evidence="9">
    <location>
        <position position="166"/>
    </location>
    <ligand>
        <name>[4Fe-4S] cluster</name>
        <dbReference type="ChEBI" id="CHEBI:49883"/>
        <note>4Fe-4S-S-AdoMet</note>
    </ligand>
</feature>
<dbReference type="InterPro" id="IPR007197">
    <property type="entry name" value="rSAM"/>
</dbReference>
<keyword evidence="7 9" id="KW-0411">Iron-sulfur</keyword>
<evidence type="ECO:0000256" key="10">
    <source>
        <dbReference type="PIRSR" id="PIRSR603739-50"/>
    </source>
</evidence>
<name>D2BHB8_DEHMV</name>
<dbReference type="GO" id="GO:0051539">
    <property type="term" value="F:4 iron, 4 sulfur cluster binding"/>
    <property type="evidence" value="ECO:0007669"/>
    <property type="project" value="UniProtKB-KW"/>
</dbReference>
<dbReference type="RefSeq" id="WP_012881882.1">
    <property type="nucleotide sequence ID" value="NC_013552.1"/>
</dbReference>
<comment type="cofactor">
    <cofactor evidence="1 10">
        <name>pyridoxal 5'-phosphate</name>
        <dbReference type="ChEBI" id="CHEBI:597326"/>
    </cofactor>
</comment>
<dbReference type="AlphaFoldDB" id="D2BHB8"/>
<dbReference type="GO" id="GO:0016853">
    <property type="term" value="F:isomerase activity"/>
    <property type="evidence" value="ECO:0007669"/>
    <property type="project" value="UniProtKB-KW"/>
</dbReference>
<dbReference type="Pfam" id="PF04055">
    <property type="entry name" value="Radical_SAM"/>
    <property type="match status" value="1"/>
</dbReference>
<feature type="binding site" evidence="9">
    <location>
        <position position="162"/>
    </location>
    <ligand>
        <name>[4Fe-4S] cluster</name>
        <dbReference type="ChEBI" id="CHEBI:49883"/>
        <note>4Fe-4S-S-AdoMet</note>
    </ligand>
</feature>
<keyword evidence="6" id="KW-0408">Iron</keyword>
<reference evidence="13 14" key="1">
    <citation type="journal article" date="2009" name="PLoS Genet.">
        <title>Localized plasticity in the streamlined genomes of vinyl chloride respiring Dehalococcoides.</title>
        <authorList>
            <person name="McMurdie P.J."/>
            <person name="Behrens S.F."/>
            <person name="Muller J.A."/>
            <person name="Goke J."/>
            <person name="Ritalahti K.M."/>
            <person name="Wagner R."/>
            <person name="Goltsman E."/>
            <person name="Lapidus A."/>
            <person name="Holmes S."/>
            <person name="Loffler F.E."/>
            <person name="Spormann A.M."/>
        </authorList>
    </citation>
    <scope>NUCLEOTIDE SEQUENCE [LARGE SCALE GENOMIC DNA]</scope>
    <source>
        <strain evidence="13 14">VS</strain>
    </source>
</reference>
<dbReference type="Proteomes" id="UP000002506">
    <property type="component" value="Chromosome"/>
</dbReference>
<proteinExistence type="predicted"/>